<keyword evidence="3" id="KW-1185">Reference proteome</keyword>
<evidence type="ECO:0000256" key="1">
    <source>
        <dbReference type="SAM" id="Phobius"/>
    </source>
</evidence>
<proteinExistence type="predicted"/>
<dbReference type="EMBL" id="BSDR01000001">
    <property type="protein sequence ID" value="GLI35470.1"/>
    <property type="molecule type" value="Genomic_DNA"/>
</dbReference>
<organism evidence="2 3">
    <name type="scientific">Desulforhabdus amnigena</name>
    <dbReference type="NCBI Taxonomy" id="40218"/>
    <lineage>
        <taxon>Bacteria</taxon>
        <taxon>Pseudomonadati</taxon>
        <taxon>Thermodesulfobacteriota</taxon>
        <taxon>Syntrophobacteria</taxon>
        <taxon>Syntrophobacterales</taxon>
        <taxon>Syntrophobacteraceae</taxon>
        <taxon>Desulforhabdus</taxon>
    </lineage>
</organism>
<evidence type="ECO:0000313" key="2">
    <source>
        <dbReference type="EMBL" id="GLI35470.1"/>
    </source>
</evidence>
<evidence type="ECO:0000313" key="3">
    <source>
        <dbReference type="Proteomes" id="UP001144372"/>
    </source>
</evidence>
<keyword evidence="1" id="KW-1133">Transmembrane helix</keyword>
<keyword evidence="1" id="KW-0812">Transmembrane</keyword>
<feature type="transmembrane region" description="Helical" evidence="1">
    <location>
        <begin position="121"/>
        <end position="139"/>
    </location>
</feature>
<reference evidence="2" key="1">
    <citation type="submission" date="2022-12" db="EMBL/GenBank/DDBJ databases">
        <title>Reference genome sequencing for broad-spectrum identification of bacterial and archaeal isolates by mass spectrometry.</title>
        <authorList>
            <person name="Sekiguchi Y."/>
            <person name="Tourlousse D.M."/>
        </authorList>
    </citation>
    <scope>NUCLEOTIDE SEQUENCE</scope>
    <source>
        <strain evidence="2">ASRB1</strain>
    </source>
</reference>
<protein>
    <submittedName>
        <fullName evidence="2">Uncharacterized protein</fullName>
    </submittedName>
</protein>
<dbReference type="Proteomes" id="UP001144372">
    <property type="component" value="Unassembled WGS sequence"/>
</dbReference>
<feature type="transmembrane region" description="Helical" evidence="1">
    <location>
        <begin position="47"/>
        <end position="68"/>
    </location>
</feature>
<name>A0A9W6FV44_9BACT</name>
<gene>
    <name evidence="2" type="ORF">DAMNIGENAA_29030</name>
</gene>
<feature type="transmembrane region" description="Helical" evidence="1">
    <location>
        <begin position="15"/>
        <end position="35"/>
    </location>
</feature>
<sequence>MVPHYPWNGHVKINILKYTISWVGLLVLAILNGAIREKVYQPFMSELSAHQLSTAMGLCLFGIYIWFLTGTWRIGSAAEAFTVGGIWLVFTILFEFFFFHYAMGHPWSRLLQDYNLFKGRVWILVLLWTAIAPYVFYRIRS</sequence>
<keyword evidence="1" id="KW-0472">Membrane</keyword>
<comment type="caution">
    <text evidence="2">The sequence shown here is derived from an EMBL/GenBank/DDBJ whole genome shotgun (WGS) entry which is preliminary data.</text>
</comment>
<feature type="transmembrane region" description="Helical" evidence="1">
    <location>
        <begin position="80"/>
        <end position="101"/>
    </location>
</feature>
<accession>A0A9W6FV44</accession>
<dbReference type="AlphaFoldDB" id="A0A9W6FV44"/>